<keyword evidence="2" id="KW-1185">Reference proteome</keyword>
<comment type="caution">
    <text evidence="1">The sequence shown here is derived from an EMBL/GenBank/DDBJ whole genome shotgun (WGS) entry which is preliminary data.</text>
</comment>
<dbReference type="OrthoDB" id="3855595at2"/>
<reference evidence="1 2" key="1">
    <citation type="submission" date="2019-10" db="EMBL/GenBank/DDBJ databases">
        <title>Nonomuraea sp. nov., isolated from Phyllanthus amarus.</title>
        <authorList>
            <person name="Klykleung N."/>
            <person name="Tanasupawat S."/>
        </authorList>
    </citation>
    <scope>NUCLEOTIDE SEQUENCE [LARGE SCALE GENOMIC DNA]</scope>
    <source>
        <strain evidence="1 2">PA1-10</strain>
    </source>
</reference>
<name>A0A5C4WW81_9ACTN</name>
<sequence>MTLAPPANAFARLPASHRRGRGGLPAVIVGAGAVVVFLWCGVSARDLAAFTAYIGIEVALPGTLLWRALAGGGRSRAEDVAAGLAFGYALEVLAYLPARALGAPLLVLVMPAGVLGAFAFVPGLRRHWRGGPAAVRSAGGHAIGGAVAERMPAWCAWALAAVVAYLIAWSALHLYRVPISRSYVDMPYHLALVGEVRHHVPPTLPSVLGEPLSYHWFVHAEMAATSWVTGIEPVTLVYRLSTLPMMAAMVVLVAVVGRQLGGRWGAGVAAVGVTYFLLSPALREGADFTSRSMFTAWASPTQTFGALLFAPVVLLLTRGRLGRGWLGRGWVALVVLLVALTGAKATFLPLLLAGAVVVVAVRWVVERRLRADWVCVAGVALVCLVIAQVVVFGRGSQGTVVAPFAAMRVLWGAVAGVGEPGLAAVPVAPLAVLTCVHLFCLACVWGGVAGLGRRVLEPSMSLLLGMGAAGVGAAVLLGHPASSQLYFLESVRPYLSVAAVCGVAGRRVPWRSPVAMAGAGAVIALLAARVEVPGGVLVRVVTPYALLGASAVAALLLWRRAGRTTRAAPVRWRRAGRTARAAPVGWRRAGGTTRAVPVRWGRAGGVVQAGPVVSRRGRAGVAVVAMVAGFAVPASVREAALRVAPEHGGRLVEIPPGAVRAARWLRGHSAPGDVVATDLHCRPVQVPGCDSRHYWVAGLTERRVLVEGWAYAESTLSRAELFVSPYLRVPFADQARLAANDATFRAPSARNVQHLSQKYGVKWLFTGINPELGKFARLQFRNSHFSVYRIG</sequence>
<proteinExistence type="predicted"/>
<dbReference type="Proteomes" id="UP000312512">
    <property type="component" value="Unassembled WGS sequence"/>
</dbReference>
<evidence type="ECO:0000313" key="2">
    <source>
        <dbReference type="Proteomes" id="UP000312512"/>
    </source>
</evidence>
<dbReference type="AlphaFoldDB" id="A0A5C4WW81"/>
<protein>
    <submittedName>
        <fullName evidence="1">Uncharacterized protein</fullName>
    </submittedName>
</protein>
<accession>A0A5C4WW81</accession>
<organism evidence="1 2">
    <name type="scientific">Nonomuraea phyllanthi</name>
    <dbReference type="NCBI Taxonomy" id="2219224"/>
    <lineage>
        <taxon>Bacteria</taxon>
        <taxon>Bacillati</taxon>
        <taxon>Actinomycetota</taxon>
        <taxon>Actinomycetes</taxon>
        <taxon>Streptosporangiales</taxon>
        <taxon>Streptosporangiaceae</taxon>
        <taxon>Nonomuraea</taxon>
    </lineage>
</organism>
<evidence type="ECO:0000313" key="1">
    <source>
        <dbReference type="EMBL" id="KAB8197854.1"/>
    </source>
</evidence>
<dbReference type="RefSeq" id="WP_139628658.1">
    <property type="nucleotide sequence ID" value="NZ_VDLX02000001.1"/>
</dbReference>
<gene>
    <name evidence="1" type="ORF">FH608_004890</name>
</gene>
<dbReference type="EMBL" id="VDLX02000001">
    <property type="protein sequence ID" value="KAB8197854.1"/>
    <property type="molecule type" value="Genomic_DNA"/>
</dbReference>